<feature type="active site" description="Nucleophile" evidence="4">
    <location>
        <position position="39"/>
    </location>
</feature>
<accession>A0A9D9EJI9</accession>
<organism evidence="6 7">
    <name type="scientific">Candidatus Cryptobacteroides merdigallinarum</name>
    <dbReference type="NCBI Taxonomy" id="2840770"/>
    <lineage>
        <taxon>Bacteria</taxon>
        <taxon>Pseudomonadati</taxon>
        <taxon>Bacteroidota</taxon>
        <taxon>Bacteroidia</taxon>
        <taxon>Bacteroidales</taxon>
        <taxon>Candidatus Cryptobacteroides</taxon>
    </lineage>
</organism>
<feature type="active site" description="Proton acceptor" evidence="4">
    <location>
        <position position="153"/>
    </location>
</feature>
<name>A0A9D9EJI9_9BACT</name>
<keyword evidence="3 4" id="KW-0443">Lipid metabolism</keyword>
<evidence type="ECO:0000313" key="6">
    <source>
        <dbReference type="EMBL" id="MBO8447725.1"/>
    </source>
</evidence>
<feature type="short sequence motif" description="DGA/G" evidence="4">
    <location>
        <begin position="153"/>
        <end position="155"/>
    </location>
</feature>
<comment type="caution">
    <text evidence="6">The sequence shown here is derived from an EMBL/GenBank/DDBJ whole genome shotgun (WGS) entry which is preliminary data.</text>
</comment>
<evidence type="ECO:0000256" key="3">
    <source>
        <dbReference type="ARBA" id="ARBA00023098"/>
    </source>
</evidence>
<keyword evidence="2 4" id="KW-0442">Lipid degradation</keyword>
<dbReference type="InterPro" id="IPR050301">
    <property type="entry name" value="NTE"/>
</dbReference>
<dbReference type="AlphaFoldDB" id="A0A9D9EJI9"/>
<keyword evidence="1 4" id="KW-0378">Hydrolase</keyword>
<dbReference type="Gene3D" id="3.40.1090.10">
    <property type="entry name" value="Cytosolic phospholipase A2 catalytic domain"/>
    <property type="match status" value="1"/>
</dbReference>
<sequence>MKKVALVLSSGGPRGFAYIGAIEELESRGYEITSIAGTSIGSLIGGMYAAGKLPEVKDFLFSLNGWKVFGLMDISISRNHLVKGDKIIEALQEIVPDVNIEDLPIPYKAIATDLLTGEEVIFDKGDLFPAVRASISIPSLFRPVKMGMRTLIDGGIANTMPLNRVDRTEGDIMVAFNVNDIDVDAIRQIIVDEADAAAEKEQAALERKAENKAVIDSVLHNGTMTVSEKIRLAGMHGHKRLQEFFTREEEPQKNFEPEANYFTILSRTFDLMNHWNTELMMKLCPPDILVNMPLDAFGAISDYARAEEICEMGRGLMKEALDKYERQG</sequence>
<dbReference type="InterPro" id="IPR016035">
    <property type="entry name" value="Acyl_Trfase/lysoPLipase"/>
</dbReference>
<reference evidence="6" key="2">
    <citation type="journal article" date="2021" name="PeerJ">
        <title>Extensive microbial diversity within the chicken gut microbiome revealed by metagenomics and culture.</title>
        <authorList>
            <person name="Gilroy R."/>
            <person name="Ravi A."/>
            <person name="Getino M."/>
            <person name="Pursley I."/>
            <person name="Horton D.L."/>
            <person name="Alikhan N.F."/>
            <person name="Baker D."/>
            <person name="Gharbi K."/>
            <person name="Hall N."/>
            <person name="Watson M."/>
            <person name="Adriaenssens E.M."/>
            <person name="Foster-Nyarko E."/>
            <person name="Jarju S."/>
            <person name="Secka A."/>
            <person name="Antonio M."/>
            <person name="Oren A."/>
            <person name="Chaudhuri R.R."/>
            <person name="La Ragione R."/>
            <person name="Hildebrand F."/>
            <person name="Pallen M.J."/>
        </authorList>
    </citation>
    <scope>NUCLEOTIDE SEQUENCE</scope>
    <source>
        <strain evidence="6">20514</strain>
    </source>
</reference>
<gene>
    <name evidence="6" type="ORF">IAC29_00450</name>
</gene>
<evidence type="ECO:0000256" key="1">
    <source>
        <dbReference type="ARBA" id="ARBA00022801"/>
    </source>
</evidence>
<dbReference type="GO" id="GO:0016787">
    <property type="term" value="F:hydrolase activity"/>
    <property type="evidence" value="ECO:0007669"/>
    <property type="project" value="UniProtKB-UniRule"/>
</dbReference>
<comment type="caution">
    <text evidence="4">Lacks conserved residue(s) required for the propagation of feature annotation.</text>
</comment>
<proteinExistence type="predicted"/>
<evidence type="ECO:0000313" key="7">
    <source>
        <dbReference type="Proteomes" id="UP000810252"/>
    </source>
</evidence>
<feature type="domain" description="PNPLA" evidence="5">
    <location>
        <begin position="6"/>
        <end position="166"/>
    </location>
</feature>
<evidence type="ECO:0000259" key="5">
    <source>
        <dbReference type="PROSITE" id="PS51635"/>
    </source>
</evidence>
<dbReference type="Pfam" id="PF01734">
    <property type="entry name" value="Patatin"/>
    <property type="match status" value="1"/>
</dbReference>
<dbReference type="SUPFAM" id="SSF52151">
    <property type="entry name" value="FabD/lysophospholipase-like"/>
    <property type="match status" value="1"/>
</dbReference>
<evidence type="ECO:0000256" key="2">
    <source>
        <dbReference type="ARBA" id="ARBA00022963"/>
    </source>
</evidence>
<evidence type="ECO:0000256" key="4">
    <source>
        <dbReference type="PROSITE-ProRule" id="PRU01161"/>
    </source>
</evidence>
<dbReference type="PROSITE" id="PS51635">
    <property type="entry name" value="PNPLA"/>
    <property type="match status" value="1"/>
</dbReference>
<dbReference type="Proteomes" id="UP000810252">
    <property type="component" value="Unassembled WGS sequence"/>
</dbReference>
<dbReference type="PANTHER" id="PTHR14226:SF76">
    <property type="entry name" value="NTE FAMILY PROTEIN RSSA"/>
    <property type="match status" value="1"/>
</dbReference>
<protein>
    <submittedName>
        <fullName evidence="6">Patatin-like phospholipase family protein</fullName>
    </submittedName>
</protein>
<reference evidence="6" key="1">
    <citation type="submission" date="2020-10" db="EMBL/GenBank/DDBJ databases">
        <authorList>
            <person name="Gilroy R."/>
        </authorList>
    </citation>
    <scope>NUCLEOTIDE SEQUENCE</scope>
    <source>
        <strain evidence="6">20514</strain>
    </source>
</reference>
<feature type="short sequence motif" description="GXSXG" evidence="4">
    <location>
        <begin position="37"/>
        <end position="41"/>
    </location>
</feature>
<dbReference type="GO" id="GO:0016042">
    <property type="term" value="P:lipid catabolic process"/>
    <property type="evidence" value="ECO:0007669"/>
    <property type="project" value="UniProtKB-UniRule"/>
</dbReference>
<dbReference type="EMBL" id="JADIMQ010000006">
    <property type="protein sequence ID" value="MBO8447725.1"/>
    <property type="molecule type" value="Genomic_DNA"/>
</dbReference>
<dbReference type="InterPro" id="IPR002641">
    <property type="entry name" value="PNPLA_dom"/>
</dbReference>
<dbReference type="PANTHER" id="PTHR14226">
    <property type="entry name" value="NEUROPATHY TARGET ESTERASE/SWISS CHEESE D.MELANOGASTER"/>
    <property type="match status" value="1"/>
</dbReference>